<reference evidence="4 5" key="1">
    <citation type="submission" date="2016-10" db="EMBL/GenBank/DDBJ databases">
        <authorList>
            <person name="de Groot N.N."/>
        </authorList>
    </citation>
    <scope>NUCLEOTIDE SEQUENCE [LARGE SCALE GENOMIC DNA]</scope>
    <source>
        <strain evidence="4 5">CPCC 202808</strain>
    </source>
</reference>
<keyword evidence="4" id="KW-0808">Transferase</keyword>
<dbReference type="EMBL" id="FOOI01000007">
    <property type="protein sequence ID" value="SFG61053.1"/>
    <property type="molecule type" value="Genomic_DNA"/>
</dbReference>
<dbReference type="STRING" id="504797.SAMN05421678_10775"/>
<dbReference type="Pfam" id="PF02397">
    <property type="entry name" value="Bac_transf"/>
    <property type="match status" value="1"/>
</dbReference>
<dbReference type="InterPro" id="IPR003362">
    <property type="entry name" value="Bact_transf"/>
</dbReference>
<gene>
    <name evidence="4" type="ORF">SAMN05421678_10775</name>
</gene>
<dbReference type="PANTHER" id="PTHR30576:SF20">
    <property type="entry name" value="QUINOVOSAMINEPHOSPHOTRANSFERAE-RELATED"/>
    <property type="match status" value="1"/>
</dbReference>
<proteinExistence type="inferred from homology"/>
<comment type="similarity">
    <text evidence="1">Belongs to the bacterial sugar transferase family.</text>
</comment>
<evidence type="ECO:0000313" key="4">
    <source>
        <dbReference type="EMBL" id="SFG61053.1"/>
    </source>
</evidence>
<evidence type="ECO:0000313" key="5">
    <source>
        <dbReference type="Proteomes" id="UP000199052"/>
    </source>
</evidence>
<sequence length="226" mass="24470">MLERTPSAMTKRLFDVLVAAFLLVVLSPVFLAVATVSLLGGGPVLFRQERVGLAGRAFLIHKFRTMRDATGPGVTSDRDPRITRLGRILRATKLDELPQLYDVLTGTMSLVGPRPEVRKYVAHWPAAVRDHILSVRPGITDPASITYRTESAELALAADPEEHYVSVVLPRKVQMYAAYVDTRSFLGDLKILAGTVRALVAPRSSGPNPGAIGASRKSLPGKGGYV</sequence>
<evidence type="ECO:0000256" key="2">
    <source>
        <dbReference type="SAM" id="MobiDB-lite"/>
    </source>
</evidence>
<dbReference type="GO" id="GO:0016780">
    <property type="term" value="F:phosphotransferase activity, for other substituted phosphate groups"/>
    <property type="evidence" value="ECO:0007669"/>
    <property type="project" value="TreeGrafter"/>
</dbReference>
<organism evidence="4 5">
    <name type="scientific">Actinopolymorpha cephalotaxi</name>
    <dbReference type="NCBI Taxonomy" id="504797"/>
    <lineage>
        <taxon>Bacteria</taxon>
        <taxon>Bacillati</taxon>
        <taxon>Actinomycetota</taxon>
        <taxon>Actinomycetes</taxon>
        <taxon>Propionibacteriales</taxon>
        <taxon>Actinopolymorphaceae</taxon>
        <taxon>Actinopolymorpha</taxon>
    </lineage>
</organism>
<protein>
    <submittedName>
        <fullName evidence="4">Sugar transferase involved in LPS biosynthesis (Colanic, teichoic acid)</fullName>
    </submittedName>
</protein>
<dbReference type="PANTHER" id="PTHR30576">
    <property type="entry name" value="COLANIC BIOSYNTHESIS UDP-GLUCOSE LIPID CARRIER TRANSFERASE"/>
    <property type="match status" value="1"/>
</dbReference>
<feature type="region of interest" description="Disordered" evidence="2">
    <location>
        <begin position="205"/>
        <end position="226"/>
    </location>
</feature>
<name>A0A1I2T7U6_9ACTN</name>
<evidence type="ECO:0000256" key="1">
    <source>
        <dbReference type="ARBA" id="ARBA00006464"/>
    </source>
</evidence>
<dbReference type="AlphaFoldDB" id="A0A1I2T7U6"/>
<accession>A0A1I2T7U6</accession>
<dbReference type="Proteomes" id="UP000199052">
    <property type="component" value="Unassembled WGS sequence"/>
</dbReference>
<evidence type="ECO:0000259" key="3">
    <source>
        <dbReference type="Pfam" id="PF02397"/>
    </source>
</evidence>
<feature type="domain" description="Bacterial sugar transferase" evidence="3">
    <location>
        <begin position="11"/>
        <end position="200"/>
    </location>
</feature>